<keyword evidence="6 8" id="KW-1133">Transmembrane helix</keyword>
<feature type="transmembrane region" description="Helical" evidence="8">
    <location>
        <begin position="273"/>
        <end position="291"/>
    </location>
</feature>
<comment type="subcellular location">
    <subcellularLocation>
        <location evidence="1">Cell membrane</location>
        <topology evidence="1">Multi-pass membrane protein</topology>
    </subcellularLocation>
</comment>
<protein>
    <submittedName>
        <fullName evidence="10">MFS transporter</fullName>
    </submittedName>
</protein>
<reference evidence="11" key="1">
    <citation type="journal article" date="2021" name="Curr. Microbiol.">
        <title>Complete genome of nocamycin-producing strain Saccharothrix syringae NRRL B-16468 reveals the biosynthetic potential for secondary metabolites.</title>
        <authorList>
            <person name="Mo X."/>
            <person name="Yang S."/>
        </authorList>
    </citation>
    <scope>NUCLEOTIDE SEQUENCE [LARGE SCALE GENOMIC DNA]</scope>
    <source>
        <strain evidence="11">ATCC 51364 / DSM 43886 / JCM 6844 / KCTC 9398 / NBRC 14523 / NRRL B-16468 / INA 2240</strain>
    </source>
</reference>
<evidence type="ECO:0000256" key="1">
    <source>
        <dbReference type="ARBA" id="ARBA00004651"/>
    </source>
</evidence>
<feature type="transmembrane region" description="Helical" evidence="8">
    <location>
        <begin position="72"/>
        <end position="92"/>
    </location>
</feature>
<evidence type="ECO:0000256" key="4">
    <source>
        <dbReference type="ARBA" id="ARBA00022475"/>
    </source>
</evidence>
<organism evidence="10 11">
    <name type="scientific">Saccharothrix syringae</name>
    <name type="common">Nocardiopsis syringae</name>
    <dbReference type="NCBI Taxonomy" id="103733"/>
    <lineage>
        <taxon>Bacteria</taxon>
        <taxon>Bacillati</taxon>
        <taxon>Actinomycetota</taxon>
        <taxon>Actinomycetes</taxon>
        <taxon>Pseudonocardiales</taxon>
        <taxon>Pseudonocardiaceae</taxon>
        <taxon>Saccharothrix</taxon>
    </lineage>
</organism>
<feature type="transmembrane region" description="Helical" evidence="8">
    <location>
        <begin position="357"/>
        <end position="377"/>
    </location>
</feature>
<gene>
    <name evidence="10" type="ORF">EKG83_22055</name>
</gene>
<evidence type="ECO:0000256" key="3">
    <source>
        <dbReference type="ARBA" id="ARBA00022448"/>
    </source>
</evidence>
<feature type="transmembrane region" description="Helical" evidence="8">
    <location>
        <begin position="245"/>
        <end position="266"/>
    </location>
</feature>
<keyword evidence="7 8" id="KW-0472">Membrane</keyword>
<dbReference type="InterPro" id="IPR020846">
    <property type="entry name" value="MFS_dom"/>
</dbReference>
<dbReference type="Pfam" id="PF07690">
    <property type="entry name" value="MFS_1"/>
    <property type="match status" value="1"/>
</dbReference>
<dbReference type="PROSITE" id="PS50850">
    <property type="entry name" value="MFS"/>
    <property type="match status" value="1"/>
</dbReference>
<feature type="transmembrane region" description="Helical" evidence="8">
    <location>
        <begin position="38"/>
        <end position="60"/>
    </location>
</feature>
<dbReference type="PANTHER" id="PTHR43271">
    <property type="entry name" value="BLL2771 PROTEIN"/>
    <property type="match status" value="1"/>
</dbReference>
<evidence type="ECO:0000256" key="5">
    <source>
        <dbReference type="ARBA" id="ARBA00022692"/>
    </source>
</evidence>
<evidence type="ECO:0000313" key="10">
    <source>
        <dbReference type="EMBL" id="QFZ19756.1"/>
    </source>
</evidence>
<dbReference type="RefSeq" id="WP_033429568.1">
    <property type="nucleotide sequence ID" value="NZ_CP034550.1"/>
</dbReference>
<feature type="transmembrane region" description="Helical" evidence="8">
    <location>
        <begin position="129"/>
        <end position="149"/>
    </location>
</feature>
<evidence type="ECO:0000256" key="8">
    <source>
        <dbReference type="SAM" id="Phobius"/>
    </source>
</evidence>
<sequence length="383" mass="38162">MHRAPLVVAVLVGAVILSVGQLYLTVPLLPGIAARYDVPLAAAAWVGAGFGFAFAVGNLLFGTASDRYDRRLVMAVGLAAGAVAAVVAGAAGSFAPLLAARVVQGFLAASVPSVAVAHAVEVLPAHRRAAGVTAVSGSFLLAGLVSQGYALGVDRALGWRWVFWLVVPLLIAVAAAVVRLPGVPRPDPVPLGRTFARLGELVRRPPLLVAYAAAVTLLFTFVGMYTALNTAVGERYGLHDAVDLLLVRLPGLPGIVLGLFAGRLVARFGPHRVAVTAFLVAAAGLVLEAGAGSPAPLLGGSAVFVAGLAVAIPALIAIVGQAAGDARGTALAGYGFLVGLGGGVGPLVVAALEPAGFAVVCLVLGGLLAAAATVVAVGPRVRA</sequence>
<accession>A0A5Q0H0I2</accession>
<evidence type="ECO:0000259" key="9">
    <source>
        <dbReference type="PROSITE" id="PS50850"/>
    </source>
</evidence>
<dbReference type="GO" id="GO:0022857">
    <property type="term" value="F:transmembrane transporter activity"/>
    <property type="evidence" value="ECO:0007669"/>
    <property type="project" value="InterPro"/>
</dbReference>
<feature type="transmembrane region" description="Helical" evidence="8">
    <location>
        <begin position="297"/>
        <end position="319"/>
    </location>
</feature>
<comment type="similarity">
    <text evidence="2">Belongs to the major facilitator superfamily.</text>
</comment>
<evidence type="ECO:0000256" key="2">
    <source>
        <dbReference type="ARBA" id="ARBA00008335"/>
    </source>
</evidence>
<dbReference type="OrthoDB" id="63984at2"/>
<keyword evidence="4" id="KW-1003">Cell membrane</keyword>
<dbReference type="Proteomes" id="UP000325787">
    <property type="component" value="Chromosome"/>
</dbReference>
<feature type="transmembrane region" description="Helical" evidence="8">
    <location>
        <begin position="98"/>
        <end position="117"/>
    </location>
</feature>
<evidence type="ECO:0000256" key="6">
    <source>
        <dbReference type="ARBA" id="ARBA00022989"/>
    </source>
</evidence>
<dbReference type="PANTHER" id="PTHR43271:SF2">
    <property type="entry name" value="BLL2771 PROTEIN"/>
    <property type="match status" value="1"/>
</dbReference>
<keyword evidence="3" id="KW-0813">Transport</keyword>
<dbReference type="AlphaFoldDB" id="A0A5Q0H0I2"/>
<dbReference type="Gene3D" id="1.20.1250.20">
    <property type="entry name" value="MFS general substrate transporter like domains"/>
    <property type="match status" value="1"/>
</dbReference>
<dbReference type="EMBL" id="CP034550">
    <property type="protein sequence ID" value="QFZ19756.1"/>
    <property type="molecule type" value="Genomic_DNA"/>
</dbReference>
<feature type="domain" description="Major facilitator superfamily (MFS) profile" evidence="9">
    <location>
        <begin position="6"/>
        <end position="382"/>
    </location>
</feature>
<dbReference type="KEGG" id="ssyi:EKG83_22055"/>
<evidence type="ECO:0000256" key="7">
    <source>
        <dbReference type="ARBA" id="ARBA00023136"/>
    </source>
</evidence>
<keyword evidence="11" id="KW-1185">Reference proteome</keyword>
<keyword evidence="5 8" id="KW-0812">Transmembrane</keyword>
<dbReference type="SUPFAM" id="SSF103473">
    <property type="entry name" value="MFS general substrate transporter"/>
    <property type="match status" value="1"/>
</dbReference>
<feature type="transmembrane region" description="Helical" evidence="8">
    <location>
        <begin position="161"/>
        <end position="180"/>
    </location>
</feature>
<proteinExistence type="inferred from homology"/>
<dbReference type="InterPro" id="IPR011701">
    <property type="entry name" value="MFS"/>
</dbReference>
<evidence type="ECO:0000313" key="11">
    <source>
        <dbReference type="Proteomes" id="UP000325787"/>
    </source>
</evidence>
<feature type="transmembrane region" description="Helical" evidence="8">
    <location>
        <begin position="331"/>
        <end position="351"/>
    </location>
</feature>
<feature type="transmembrane region" description="Helical" evidence="8">
    <location>
        <begin position="207"/>
        <end position="225"/>
    </location>
</feature>
<dbReference type="GO" id="GO:0005886">
    <property type="term" value="C:plasma membrane"/>
    <property type="evidence" value="ECO:0007669"/>
    <property type="project" value="UniProtKB-SubCell"/>
</dbReference>
<dbReference type="InterPro" id="IPR036259">
    <property type="entry name" value="MFS_trans_sf"/>
</dbReference>
<name>A0A5Q0H0I2_SACSY</name>